<evidence type="ECO:0000259" key="18">
    <source>
        <dbReference type="PROSITE" id="PS50208"/>
    </source>
</evidence>
<keyword evidence="12" id="KW-0010">Activator</keyword>
<dbReference type="Proteomes" id="UP000693946">
    <property type="component" value="Linkage Group LG12"/>
</dbReference>
<keyword evidence="7" id="KW-0788">Thiol protease</keyword>
<feature type="domain" description="Caspase family p20" evidence="18">
    <location>
        <begin position="67"/>
        <end position="191"/>
    </location>
</feature>
<dbReference type="FunFam" id="3.40.50.1460:FF:000001">
    <property type="entry name" value="Caspase-3 preproprotein"/>
    <property type="match status" value="1"/>
</dbReference>
<dbReference type="PROSITE" id="PS01122">
    <property type="entry name" value="CASPASE_CYS"/>
    <property type="match status" value="1"/>
</dbReference>
<reference evidence="20 21" key="1">
    <citation type="journal article" date="2021" name="Sci. Rep.">
        <title>Chromosome anchoring in Senegalese sole (Solea senegalensis) reveals sex-associated markers and genome rearrangements in flatfish.</title>
        <authorList>
            <person name="Guerrero-Cozar I."/>
            <person name="Gomez-Garrido J."/>
            <person name="Berbel C."/>
            <person name="Martinez-Blanch J.F."/>
            <person name="Alioto T."/>
            <person name="Claros M.G."/>
            <person name="Gagnaire P.A."/>
            <person name="Manchado M."/>
        </authorList>
    </citation>
    <scope>NUCLEOTIDE SEQUENCE [LARGE SCALE GENOMIC DNA]</scope>
    <source>
        <strain evidence="20">Sse05_10M</strain>
    </source>
</reference>
<comment type="subcellular location">
    <subcellularLocation>
        <location evidence="1">Nucleus</location>
    </subcellularLocation>
</comment>
<dbReference type="GO" id="GO:0002376">
    <property type="term" value="P:immune system process"/>
    <property type="evidence" value="ECO:0007669"/>
    <property type="project" value="TreeGrafter"/>
</dbReference>
<dbReference type="PANTHER" id="PTHR11949">
    <property type="entry name" value="INTERFERON REGULATORY FACTOR"/>
    <property type="match status" value="1"/>
</dbReference>
<dbReference type="PANTHER" id="PTHR11949:SF22">
    <property type="entry name" value="INTERFERON REGULATORY FACTOR 2"/>
    <property type="match status" value="1"/>
</dbReference>
<evidence type="ECO:0000256" key="7">
    <source>
        <dbReference type="ARBA" id="ARBA00022807"/>
    </source>
</evidence>
<dbReference type="SMART" id="SM00348">
    <property type="entry name" value="IRF"/>
    <property type="match status" value="1"/>
</dbReference>
<feature type="region of interest" description="Disordered" evidence="16">
    <location>
        <begin position="407"/>
        <end position="432"/>
    </location>
</feature>
<dbReference type="InterPro" id="IPR001309">
    <property type="entry name" value="Pept_C14_p20"/>
</dbReference>
<dbReference type="InterPro" id="IPR033139">
    <property type="entry name" value="Caspase_cys_AS"/>
</dbReference>
<gene>
    <name evidence="20" type="ORF">JOB18_005985</name>
</gene>
<feature type="domain" description="Caspase family p10" evidence="17">
    <location>
        <begin position="207"/>
        <end position="301"/>
    </location>
</feature>
<evidence type="ECO:0000256" key="11">
    <source>
        <dbReference type="ARBA" id="ARBA00023145"/>
    </source>
</evidence>
<keyword evidence="8" id="KW-0832">Ubl conjugation</keyword>
<feature type="domain" description="IRF tryptophan pentad repeat" evidence="19">
    <location>
        <begin position="296"/>
        <end position="404"/>
    </location>
</feature>
<evidence type="ECO:0000256" key="3">
    <source>
        <dbReference type="ARBA" id="ARBA00022499"/>
    </source>
</evidence>
<evidence type="ECO:0000256" key="15">
    <source>
        <dbReference type="RuleBase" id="RU003971"/>
    </source>
</evidence>
<protein>
    <submittedName>
        <fullName evidence="20">Interferon regulatory factor 2</fullName>
    </submittedName>
</protein>
<dbReference type="FunFam" id="1.10.10.10:FF:000065">
    <property type="entry name" value="Interferon regulatory factor"/>
    <property type="match status" value="1"/>
</dbReference>
<organism evidence="20 21">
    <name type="scientific">Solea senegalensis</name>
    <name type="common">Senegalese sole</name>
    <dbReference type="NCBI Taxonomy" id="28829"/>
    <lineage>
        <taxon>Eukaryota</taxon>
        <taxon>Metazoa</taxon>
        <taxon>Chordata</taxon>
        <taxon>Craniata</taxon>
        <taxon>Vertebrata</taxon>
        <taxon>Euteleostomi</taxon>
        <taxon>Actinopterygii</taxon>
        <taxon>Neopterygii</taxon>
        <taxon>Teleostei</taxon>
        <taxon>Neoteleostei</taxon>
        <taxon>Acanthomorphata</taxon>
        <taxon>Carangaria</taxon>
        <taxon>Pleuronectiformes</taxon>
        <taxon>Pleuronectoidei</taxon>
        <taxon>Soleidae</taxon>
        <taxon>Solea</taxon>
    </lineage>
</organism>
<dbReference type="CDD" id="cd00032">
    <property type="entry name" value="CASc"/>
    <property type="match status" value="1"/>
</dbReference>
<evidence type="ECO:0000256" key="4">
    <source>
        <dbReference type="ARBA" id="ARBA00022670"/>
    </source>
</evidence>
<evidence type="ECO:0000313" key="20">
    <source>
        <dbReference type="EMBL" id="KAG7517370.1"/>
    </source>
</evidence>
<dbReference type="GO" id="GO:0004197">
    <property type="term" value="F:cysteine-type endopeptidase activity"/>
    <property type="evidence" value="ECO:0007669"/>
    <property type="project" value="InterPro"/>
</dbReference>
<dbReference type="InterPro" id="IPR016129">
    <property type="entry name" value="Caspase_his_AS"/>
</dbReference>
<dbReference type="GO" id="GO:0000978">
    <property type="term" value="F:RNA polymerase II cis-regulatory region sequence-specific DNA binding"/>
    <property type="evidence" value="ECO:0007669"/>
    <property type="project" value="TreeGrafter"/>
</dbReference>
<name>A0AAV6SJX0_SOLSE</name>
<evidence type="ECO:0000259" key="19">
    <source>
        <dbReference type="PROSITE" id="PS51507"/>
    </source>
</evidence>
<proteinExistence type="inferred from homology"/>
<dbReference type="InterPro" id="IPR002138">
    <property type="entry name" value="Pept_C14_p10"/>
</dbReference>
<dbReference type="PROSITE" id="PS51507">
    <property type="entry name" value="IRF_2"/>
    <property type="match status" value="1"/>
</dbReference>
<keyword evidence="21" id="KW-1185">Reference proteome</keyword>
<dbReference type="GO" id="GO:0005634">
    <property type="term" value="C:nucleus"/>
    <property type="evidence" value="ECO:0007669"/>
    <property type="project" value="UniProtKB-SubCell"/>
</dbReference>
<evidence type="ECO:0000256" key="8">
    <source>
        <dbReference type="ARBA" id="ARBA00022843"/>
    </source>
</evidence>
<sequence length="619" mass="69334">MCIKLCLCCSHECRNMADLNDDGDTVDAVKLSEKGTDAAATGSNKTANQVESESISDPYRYKMDYPSIGTCVIINNKNFDRTTGMKDRNGTDVDAAIVMKTFTGLGYNIRVANDQTVRQMKQLLCSVSQEDHSNSASFVCVLLSHGDEGVIYGTDGCERIDILTNYFKGKRCISLVGKPKLFFIQACRGSALDEGALVETDSVDDQTSERIPVEADFLYAYSTAPGYYSWRNTSNGSWFIQSLCDMMLQYCGKLELMQIMTRVNSKVALHFESSCNLPGFTKLQAVCEQVTMPVERMRMRPWLEDQINSCQIPGLKWVNKEKRIFQIPWMHAARHGWDLEKDAPLFMRWAIHTGKFQPGIDRPDPKTWKANFRCAMNSLPDIEEVKDKSIKKGTNAFRVYKMLSSTERSMRKGKKKMDKEGRPKENKEEASSFPDRILLQANAGPIDYSKQEVVKQEGIELTVMDSASAIHSPVYENVITSEQLPFVCQTIEVTTENEEHTVSSSHSYPLQISPVSSCYGSDTDSDNEDSKERVGAGWRRNYSASVLKVPTCSLPGMDTFVSSNKPNFRVTSTRDPDPLISYHTEGWTPTHNQDSLASSVSSHEMRASVIMKTSDVASS</sequence>
<evidence type="ECO:0000256" key="2">
    <source>
        <dbReference type="ARBA" id="ARBA00010134"/>
    </source>
</evidence>
<dbReference type="PROSITE" id="PS50208">
    <property type="entry name" value="CASPASE_P20"/>
    <property type="match status" value="1"/>
</dbReference>
<dbReference type="PROSITE" id="PS01121">
    <property type="entry name" value="CASPASE_HIS"/>
    <property type="match status" value="1"/>
</dbReference>
<evidence type="ECO:0000256" key="5">
    <source>
        <dbReference type="ARBA" id="ARBA00022703"/>
    </source>
</evidence>
<dbReference type="InterPro" id="IPR015917">
    <property type="entry name" value="Pept_C14A"/>
</dbReference>
<dbReference type="InterPro" id="IPR011600">
    <property type="entry name" value="Pept_C14_caspase"/>
</dbReference>
<dbReference type="InterPro" id="IPR001346">
    <property type="entry name" value="Interferon_reg_fact_DNA-bd_dom"/>
</dbReference>
<comment type="caution">
    <text evidence="20">The sequence shown here is derived from an EMBL/GenBank/DDBJ whole genome shotgun (WGS) entry which is preliminary data.</text>
</comment>
<dbReference type="EMBL" id="JAGKHQ010000004">
    <property type="protein sequence ID" value="KAG7517370.1"/>
    <property type="molecule type" value="Genomic_DNA"/>
</dbReference>
<keyword evidence="10" id="KW-0238">DNA-binding</keyword>
<evidence type="ECO:0000256" key="14">
    <source>
        <dbReference type="ARBA" id="ARBA00023242"/>
    </source>
</evidence>
<dbReference type="CDD" id="cd00103">
    <property type="entry name" value="IRF"/>
    <property type="match status" value="1"/>
</dbReference>
<evidence type="ECO:0000256" key="1">
    <source>
        <dbReference type="ARBA" id="ARBA00004123"/>
    </source>
</evidence>
<comment type="similarity">
    <text evidence="2 15">Belongs to the peptidase C14A family.</text>
</comment>
<dbReference type="Pfam" id="PF00605">
    <property type="entry name" value="IRF"/>
    <property type="match status" value="1"/>
</dbReference>
<evidence type="ECO:0000256" key="13">
    <source>
        <dbReference type="ARBA" id="ARBA00023163"/>
    </source>
</evidence>
<evidence type="ECO:0000256" key="9">
    <source>
        <dbReference type="ARBA" id="ARBA00023015"/>
    </source>
</evidence>
<feature type="compositionally biased region" description="Basic and acidic residues" evidence="16">
    <location>
        <begin position="417"/>
        <end position="430"/>
    </location>
</feature>
<evidence type="ECO:0000313" key="21">
    <source>
        <dbReference type="Proteomes" id="UP000693946"/>
    </source>
</evidence>
<evidence type="ECO:0000256" key="6">
    <source>
        <dbReference type="ARBA" id="ARBA00022801"/>
    </source>
</evidence>
<dbReference type="SMART" id="SM00115">
    <property type="entry name" value="CASc"/>
    <property type="match status" value="1"/>
</dbReference>
<dbReference type="Pfam" id="PF00656">
    <property type="entry name" value="Peptidase_C14"/>
    <property type="match status" value="1"/>
</dbReference>
<dbReference type="GO" id="GO:0000981">
    <property type="term" value="F:DNA-binding transcription factor activity, RNA polymerase II-specific"/>
    <property type="evidence" value="ECO:0007669"/>
    <property type="project" value="TreeGrafter"/>
</dbReference>
<keyword evidence="6" id="KW-0378">Hydrolase</keyword>
<keyword evidence="14" id="KW-0539">Nucleus</keyword>
<evidence type="ECO:0000256" key="16">
    <source>
        <dbReference type="SAM" id="MobiDB-lite"/>
    </source>
</evidence>
<dbReference type="PROSITE" id="PS50207">
    <property type="entry name" value="CASPASE_P10"/>
    <property type="match status" value="1"/>
</dbReference>
<keyword evidence="4" id="KW-0645">Protease</keyword>
<keyword evidence="11" id="KW-0865">Zymogen</keyword>
<dbReference type="GO" id="GO:0006508">
    <property type="term" value="P:proteolysis"/>
    <property type="evidence" value="ECO:0007669"/>
    <property type="project" value="UniProtKB-KW"/>
</dbReference>
<keyword evidence="3" id="KW-1017">Isopeptide bond</keyword>
<evidence type="ECO:0000256" key="12">
    <source>
        <dbReference type="ARBA" id="ARBA00023159"/>
    </source>
</evidence>
<keyword evidence="13" id="KW-0804">Transcription</keyword>
<evidence type="ECO:0000256" key="10">
    <source>
        <dbReference type="ARBA" id="ARBA00023125"/>
    </source>
</evidence>
<keyword evidence="5" id="KW-0053">Apoptosis</keyword>
<dbReference type="GO" id="GO:0006915">
    <property type="term" value="P:apoptotic process"/>
    <property type="evidence" value="ECO:0007669"/>
    <property type="project" value="UniProtKB-KW"/>
</dbReference>
<keyword evidence="9" id="KW-0805">Transcription regulation</keyword>
<evidence type="ECO:0000259" key="17">
    <source>
        <dbReference type="PROSITE" id="PS50207"/>
    </source>
</evidence>
<dbReference type="AlphaFoldDB" id="A0AAV6SJX0"/>
<accession>A0AAV6SJX0</accession>